<sequence>MQKNKNQKNGILYVVATPIGNMQDITYRAIKILHTVPLIAAEDTRHTKNLLKNFNIKNTTISLHKYNEHHITNKMLNLLHTKDIALVSNAGTPTIHDPGYHLIKSCHKNNITVVSIPGPCALIAALSVSGISGNNFYYQGFLPKKICLRKKLLTKIKYRKETTIFYESCHRILQSIQDIMMCLGNNRIIVLAKEITKKWEQIKYGTSTEIFSWLKEQTNRQKGEMIIIIKGIKIKKETITKKIHHTLSILLKEVKIKTAIQLTTNIYKIHKNQIYKYIIENFKK</sequence>
<protein>
    <recommendedName>
        <fullName evidence="6">Ribosomal RNA small subunit methyltransferase I</fullName>
        <ecNumber evidence="6">2.1.1.198</ecNumber>
    </recommendedName>
    <alternativeName>
        <fullName evidence="6">16S rRNA 2'-O-ribose C1402 methyltransferase</fullName>
    </alternativeName>
    <alternativeName>
        <fullName evidence="6">rRNA (cytidine-2'-O-)-methyltransferase RsmI</fullName>
    </alternativeName>
</protein>
<keyword evidence="5 6" id="KW-0949">S-adenosyl-L-methionine</keyword>
<name>A0A4D6Y896_9GAMM</name>
<evidence type="ECO:0000256" key="3">
    <source>
        <dbReference type="ARBA" id="ARBA00022603"/>
    </source>
</evidence>
<feature type="domain" description="Tetrapyrrole methylase" evidence="7">
    <location>
        <begin position="12"/>
        <end position="209"/>
    </location>
</feature>
<dbReference type="InterPro" id="IPR008189">
    <property type="entry name" value="rRNA_ssu_MeTfrase_I"/>
</dbReference>
<dbReference type="SUPFAM" id="SSF53790">
    <property type="entry name" value="Tetrapyrrole methylase"/>
    <property type="match status" value="1"/>
</dbReference>
<dbReference type="InterPro" id="IPR014776">
    <property type="entry name" value="4pyrrole_Mease_sub2"/>
</dbReference>
<comment type="function">
    <text evidence="6">Catalyzes the 2'-O-methylation of the ribose of cytidine 1402 (C1402) in 16S rRNA.</text>
</comment>
<evidence type="ECO:0000256" key="4">
    <source>
        <dbReference type="ARBA" id="ARBA00022679"/>
    </source>
</evidence>
<dbReference type="InterPro" id="IPR000878">
    <property type="entry name" value="4pyrrol_Mease"/>
</dbReference>
<comment type="catalytic activity">
    <reaction evidence="6">
        <text>cytidine(1402) in 16S rRNA + S-adenosyl-L-methionine = 2'-O-methylcytidine(1402) in 16S rRNA + S-adenosyl-L-homocysteine + H(+)</text>
        <dbReference type="Rhea" id="RHEA:42924"/>
        <dbReference type="Rhea" id="RHEA-COMP:10285"/>
        <dbReference type="Rhea" id="RHEA-COMP:10286"/>
        <dbReference type="ChEBI" id="CHEBI:15378"/>
        <dbReference type="ChEBI" id="CHEBI:57856"/>
        <dbReference type="ChEBI" id="CHEBI:59789"/>
        <dbReference type="ChEBI" id="CHEBI:74495"/>
        <dbReference type="ChEBI" id="CHEBI:82748"/>
        <dbReference type="EC" id="2.1.1.198"/>
    </reaction>
</comment>
<comment type="similarity">
    <text evidence="6">Belongs to the methyltransferase superfamily. RsmI family.</text>
</comment>
<dbReference type="Proteomes" id="UP000298685">
    <property type="component" value="Chromosome"/>
</dbReference>
<organism evidence="8 9">
    <name type="scientific">Buchnera aphidicola</name>
    <name type="common">Sarucallis kahawaluokalani</name>
    <dbReference type="NCBI Taxonomy" id="1241878"/>
    <lineage>
        <taxon>Bacteria</taxon>
        <taxon>Pseudomonadati</taxon>
        <taxon>Pseudomonadota</taxon>
        <taxon>Gammaproteobacteria</taxon>
        <taxon>Enterobacterales</taxon>
        <taxon>Erwiniaceae</taxon>
        <taxon>Buchnera</taxon>
    </lineage>
</organism>
<keyword evidence="2 6" id="KW-0698">rRNA processing</keyword>
<dbReference type="GO" id="GO:0005737">
    <property type="term" value="C:cytoplasm"/>
    <property type="evidence" value="ECO:0007669"/>
    <property type="project" value="UniProtKB-SubCell"/>
</dbReference>
<dbReference type="GO" id="GO:0070677">
    <property type="term" value="F:rRNA (cytosine-2'-O-)-methyltransferase activity"/>
    <property type="evidence" value="ECO:0007669"/>
    <property type="project" value="UniProtKB-UniRule"/>
</dbReference>
<proteinExistence type="inferred from homology"/>
<evidence type="ECO:0000313" key="9">
    <source>
        <dbReference type="Proteomes" id="UP000298685"/>
    </source>
</evidence>
<accession>A0A4D6Y896</accession>
<evidence type="ECO:0000256" key="5">
    <source>
        <dbReference type="ARBA" id="ARBA00022691"/>
    </source>
</evidence>
<dbReference type="PANTHER" id="PTHR46111">
    <property type="entry name" value="RIBOSOMAL RNA SMALL SUBUNIT METHYLTRANSFERASE I"/>
    <property type="match status" value="1"/>
</dbReference>
<comment type="subcellular location">
    <subcellularLocation>
        <location evidence="6">Cytoplasm</location>
    </subcellularLocation>
</comment>
<dbReference type="OrthoDB" id="9809084at2"/>
<evidence type="ECO:0000256" key="2">
    <source>
        <dbReference type="ARBA" id="ARBA00022552"/>
    </source>
</evidence>
<dbReference type="PANTHER" id="PTHR46111:SF1">
    <property type="entry name" value="RIBOSOMAL RNA SMALL SUBUNIT METHYLTRANSFERASE I"/>
    <property type="match status" value="1"/>
</dbReference>
<reference evidence="8 9" key="1">
    <citation type="submission" date="2018-10" db="EMBL/GenBank/DDBJ databases">
        <title>Comparative functional genomics of the obligate endosymbiont Buchnera aphidicola.</title>
        <authorList>
            <person name="Chong R.A."/>
        </authorList>
    </citation>
    <scope>NUCLEOTIDE SEQUENCE [LARGE SCALE GENOMIC DNA]</scope>
    <source>
        <strain evidence="8 9">Ska</strain>
    </source>
</reference>
<evidence type="ECO:0000313" key="8">
    <source>
        <dbReference type="EMBL" id="QCI25867.1"/>
    </source>
</evidence>
<evidence type="ECO:0000259" key="7">
    <source>
        <dbReference type="Pfam" id="PF00590"/>
    </source>
</evidence>
<dbReference type="InterPro" id="IPR035996">
    <property type="entry name" value="4pyrrol_Methylase_sf"/>
</dbReference>
<evidence type="ECO:0000256" key="1">
    <source>
        <dbReference type="ARBA" id="ARBA00022490"/>
    </source>
</evidence>
<dbReference type="EC" id="2.1.1.198" evidence="6"/>
<dbReference type="PIRSF" id="PIRSF005917">
    <property type="entry name" value="MTase_YraL"/>
    <property type="match status" value="1"/>
</dbReference>
<dbReference type="AlphaFoldDB" id="A0A4D6Y896"/>
<keyword evidence="1 6" id="KW-0963">Cytoplasm</keyword>
<dbReference type="Gene3D" id="3.30.950.10">
    <property type="entry name" value="Methyltransferase, Cobalt-precorrin-4 Transmethylase, Domain 2"/>
    <property type="match status" value="1"/>
</dbReference>
<gene>
    <name evidence="6 8" type="primary">rsmI</name>
    <name evidence="8" type="ORF">D9V78_00320</name>
</gene>
<dbReference type="CDD" id="cd11648">
    <property type="entry name" value="RsmI"/>
    <property type="match status" value="1"/>
</dbReference>
<dbReference type="HAMAP" id="MF_01877">
    <property type="entry name" value="16SrRNA_methyltr_I"/>
    <property type="match status" value="1"/>
</dbReference>
<dbReference type="Pfam" id="PF00590">
    <property type="entry name" value="TP_methylase"/>
    <property type="match status" value="1"/>
</dbReference>
<dbReference type="Gene3D" id="3.40.1010.10">
    <property type="entry name" value="Cobalt-precorrin-4 Transmethylase, Domain 1"/>
    <property type="match status" value="1"/>
</dbReference>
<evidence type="ECO:0000256" key="6">
    <source>
        <dbReference type="HAMAP-Rule" id="MF_01877"/>
    </source>
</evidence>
<dbReference type="FunFam" id="3.30.950.10:FF:000002">
    <property type="entry name" value="Ribosomal RNA small subunit methyltransferase I"/>
    <property type="match status" value="1"/>
</dbReference>
<dbReference type="InterPro" id="IPR014777">
    <property type="entry name" value="4pyrrole_Mease_sub1"/>
</dbReference>
<dbReference type="RefSeq" id="WP_158350298.1">
    <property type="nucleotide sequence ID" value="NZ_CP032999.1"/>
</dbReference>
<dbReference type="EMBL" id="CP032999">
    <property type="protein sequence ID" value="QCI25867.1"/>
    <property type="molecule type" value="Genomic_DNA"/>
</dbReference>
<keyword evidence="4 6" id="KW-0808">Transferase</keyword>
<keyword evidence="3 6" id="KW-0489">Methyltransferase</keyword>
<dbReference type="NCBIfam" id="TIGR00096">
    <property type="entry name" value="16S rRNA (cytidine(1402)-2'-O)-methyltransferase"/>
    <property type="match status" value="1"/>
</dbReference>